<dbReference type="PROSITE" id="PS51257">
    <property type="entry name" value="PROKAR_LIPOPROTEIN"/>
    <property type="match status" value="1"/>
</dbReference>
<organism evidence="1 2">
    <name type="scientific">Phocaeicola vulgatus</name>
    <name type="common">Bacteroides vulgatus</name>
    <dbReference type="NCBI Taxonomy" id="821"/>
    <lineage>
        <taxon>Bacteria</taxon>
        <taxon>Pseudomonadati</taxon>
        <taxon>Bacteroidota</taxon>
        <taxon>Bacteroidia</taxon>
        <taxon>Bacteroidales</taxon>
        <taxon>Bacteroidaceae</taxon>
        <taxon>Phocaeicola</taxon>
    </lineage>
</organism>
<sequence>MRNFISFYVLIVLCFTIISCKDETEISDFEVSEVTFDTKLRDVLTRKGFNFSENGELICDNQVLNTTSLDLSRCELTSISGLRSFPSLADVNLECNSFSIFDFADLPEGIKSVALRGNDGITSYLNLISTDGTTVLCKSLTNLKLPYFAKWNTDVIPAFYKAMTDKCLVVMSDEDGNYTEYTVNRRVPDPLLRSYLYRNFPSVFVSSLEIDVTKRITEGNDLIFLSQTANLEGVEYILSNPGFRGKVDISGVKSKHYSMSYVKPSSGVSVFSISNIDTPLGMDLSSASSLKVLRVENNSSLQLVVVPSVILNDDVSETSIFDSEIHISGCSSLERVSLQGSKGGNMIGKLHFADLPALDYLDVSAVEAVNTVVLTDVNPGIGSILLPSELTAFLDGTGRFSPTSQIALCINHPKVSSFMEYCKNVADIIDVSFFYK</sequence>
<accession>A0A395UXC0</accession>
<dbReference type="SUPFAM" id="SSF52047">
    <property type="entry name" value="RNI-like"/>
    <property type="match status" value="1"/>
</dbReference>
<reference evidence="1 2" key="1">
    <citation type="submission" date="2018-08" db="EMBL/GenBank/DDBJ databases">
        <title>A genome reference for cultivated species of the human gut microbiota.</title>
        <authorList>
            <person name="Zou Y."/>
            <person name="Xue W."/>
            <person name="Luo G."/>
        </authorList>
    </citation>
    <scope>NUCLEOTIDE SEQUENCE [LARGE SCALE GENOMIC DNA]</scope>
    <source>
        <strain evidence="1 2">AF25-30LB</strain>
    </source>
</reference>
<protein>
    <recommendedName>
        <fullName evidence="3">Leucine-rich repeat domain-containing protein</fullName>
    </recommendedName>
</protein>
<evidence type="ECO:0008006" key="3">
    <source>
        <dbReference type="Google" id="ProtNLM"/>
    </source>
</evidence>
<evidence type="ECO:0000313" key="2">
    <source>
        <dbReference type="Proteomes" id="UP000266497"/>
    </source>
</evidence>
<dbReference type="GeneID" id="43184720"/>
<name>A0A395UXC0_PHOVU</name>
<dbReference type="InterPro" id="IPR032675">
    <property type="entry name" value="LRR_dom_sf"/>
</dbReference>
<evidence type="ECO:0000313" key="1">
    <source>
        <dbReference type="EMBL" id="RGR43688.1"/>
    </source>
</evidence>
<dbReference type="RefSeq" id="WP_007560957.1">
    <property type="nucleotide sequence ID" value="NZ_JADMWM010000005.1"/>
</dbReference>
<dbReference type="Gene3D" id="3.80.10.10">
    <property type="entry name" value="Ribonuclease Inhibitor"/>
    <property type="match status" value="1"/>
</dbReference>
<dbReference type="EMBL" id="QRUD01000001">
    <property type="protein sequence ID" value="RGR43688.1"/>
    <property type="molecule type" value="Genomic_DNA"/>
</dbReference>
<proteinExistence type="predicted"/>
<dbReference type="AlphaFoldDB" id="A0A395UXC0"/>
<comment type="caution">
    <text evidence="1">The sequence shown here is derived from an EMBL/GenBank/DDBJ whole genome shotgun (WGS) entry which is preliminary data.</text>
</comment>
<gene>
    <name evidence="1" type="ORF">DWY53_00145</name>
</gene>
<dbReference type="Proteomes" id="UP000266497">
    <property type="component" value="Unassembled WGS sequence"/>
</dbReference>